<dbReference type="SUPFAM" id="SSF54403">
    <property type="entry name" value="Cystatin/monellin"/>
    <property type="match status" value="1"/>
</dbReference>
<feature type="region of interest" description="Disordered" evidence="3">
    <location>
        <begin position="44"/>
        <end position="100"/>
    </location>
</feature>
<proteinExistence type="predicted"/>
<feature type="compositionally biased region" description="Acidic residues" evidence="3">
    <location>
        <begin position="153"/>
        <end position="164"/>
    </location>
</feature>
<dbReference type="CDD" id="cd00042">
    <property type="entry name" value="CY"/>
    <property type="match status" value="1"/>
</dbReference>
<dbReference type="Proteomes" id="UP001141806">
    <property type="component" value="Unassembled WGS sequence"/>
</dbReference>
<keyword evidence="7" id="KW-1185">Reference proteome</keyword>
<dbReference type="PANTHER" id="PTHR47364:SF2">
    <property type="entry name" value="CYSTEINE PROTEINASE INHIBITOR 5"/>
    <property type="match status" value="1"/>
</dbReference>
<evidence type="ECO:0000256" key="4">
    <source>
        <dbReference type="SAM" id="SignalP"/>
    </source>
</evidence>
<keyword evidence="1" id="KW-0646">Protease inhibitor</keyword>
<evidence type="ECO:0000256" key="3">
    <source>
        <dbReference type="SAM" id="MobiDB-lite"/>
    </source>
</evidence>
<feature type="compositionally biased region" description="Basic residues" evidence="3">
    <location>
        <begin position="129"/>
        <end position="148"/>
    </location>
</feature>
<keyword evidence="2" id="KW-0789">Thiol protease inhibitor</keyword>
<dbReference type="InterPro" id="IPR046350">
    <property type="entry name" value="Cystatin_sf"/>
</dbReference>
<evidence type="ECO:0000313" key="7">
    <source>
        <dbReference type="Proteomes" id="UP001141806"/>
    </source>
</evidence>
<feature type="region of interest" description="Disordered" evidence="3">
    <location>
        <begin position="129"/>
        <end position="167"/>
    </location>
</feature>
<dbReference type="Pfam" id="PF16845">
    <property type="entry name" value="SQAPI"/>
    <property type="match status" value="1"/>
</dbReference>
<gene>
    <name evidence="6" type="ORF">NE237_002320</name>
</gene>
<feature type="signal peptide" evidence="4">
    <location>
        <begin position="1"/>
        <end position="23"/>
    </location>
</feature>
<dbReference type="AlphaFoldDB" id="A0A9Q0KVX1"/>
<dbReference type="PANTHER" id="PTHR47364">
    <property type="entry name" value="CYSTEINE PROTEINASE INHIBITOR 5"/>
    <property type="match status" value="1"/>
</dbReference>
<organism evidence="6 7">
    <name type="scientific">Protea cynaroides</name>
    <dbReference type="NCBI Taxonomy" id="273540"/>
    <lineage>
        <taxon>Eukaryota</taxon>
        <taxon>Viridiplantae</taxon>
        <taxon>Streptophyta</taxon>
        <taxon>Embryophyta</taxon>
        <taxon>Tracheophyta</taxon>
        <taxon>Spermatophyta</taxon>
        <taxon>Magnoliopsida</taxon>
        <taxon>Proteales</taxon>
        <taxon>Proteaceae</taxon>
        <taxon>Protea</taxon>
    </lineage>
</organism>
<dbReference type="OrthoDB" id="752087at2759"/>
<dbReference type="InterPro" id="IPR000010">
    <property type="entry name" value="Cystatin_dom"/>
</dbReference>
<reference evidence="6" key="1">
    <citation type="journal article" date="2023" name="Plant J.">
        <title>The genome of the king protea, Protea cynaroides.</title>
        <authorList>
            <person name="Chang J."/>
            <person name="Duong T.A."/>
            <person name="Schoeman C."/>
            <person name="Ma X."/>
            <person name="Roodt D."/>
            <person name="Barker N."/>
            <person name="Li Z."/>
            <person name="Van de Peer Y."/>
            <person name="Mizrachi E."/>
        </authorList>
    </citation>
    <scope>NUCLEOTIDE SEQUENCE</scope>
    <source>
        <tissue evidence="6">Young leaves</tissue>
    </source>
</reference>
<comment type="caution">
    <text evidence="6">The sequence shown here is derived from an EMBL/GenBank/DDBJ whole genome shotgun (WGS) entry which is preliminary data.</text>
</comment>
<accession>A0A9Q0KVX1</accession>
<evidence type="ECO:0000256" key="1">
    <source>
        <dbReference type="ARBA" id="ARBA00022690"/>
    </source>
</evidence>
<feature type="chain" id="PRO_5040132088" description="Cystatin domain-containing protein" evidence="4">
    <location>
        <begin position="24"/>
        <end position="297"/>
    </location>
</feature>
<evidence type="ECO:0000259" key="5">
    <source>
        <dbReference type="SMART" id="SM00043"/>
    </source>
</evidence>
<keyword evidence="4" id="KW-0732">Signal</keyword>
<dbReference type="SMART" id="SM00043">
    <property type="entry name" value="CY"/>
    <property type="match status" value="1"/>
</dbReference>
<feature type="domain" description="Cystatin" evidence="5">
    <location>
        <begin position="208"/>
        <end position="296"/>
    </location>
</feature>
<name>A0A9Q0KVX1_9MAGN</name>
<dbReference type="GO" id="GO:0004869">
    <property type="term" value="F:cysteine-type endopeptidase inhibitor activity"/>
    <property type="evidence" value="ECO:0007669"/>
    <property type="project" value="UniProtKB-KW"/>
</dbReference>
<dbReference type="Gene3D" id="3.10.450.10">
    <property type="match status" value="1"/>
</dbReference>
<evidence type="ECO:0000313" key="6">
    <source>
        <dbReference type="EMBL" id="KAJ4977214.1"/>
    </source>
</evidence>
<dbReference type="EMBL" id="JAMYWD010000003">
    <property type="protein sequence ID" value="KAJ4977214.1"/>
    <property type="molecule type" value="Genomic_DNA"/>
</dbReference>
<feature type="compositionally biased region" description="Acidic residues" evidence="3">
    <location>
        <begin position="75"/>
        <end position="84"/>
    </location>
</feature>
<feature type="compositionally biased region" description="Basic and acidic residues" evidence="3">
    <location>
        <begin position="62"/>
        <end position="74"/>
    </location>
</feature>
<protein>
    <recommendedName>
        <fullName evidence="5">Cystatin domain-containing protein</fullName>
    </recommendedName>
</protein>
<sequence length="297" mass="34134">MAKARLSVAIILFFSLLFLLCHARIQPLKPKDLENIVVEWKSSSSSDLPDSATEPKILLPSEKPKEDSVPKFEGAEVESTDDAAELPSGSDDEKHHHHHDHHHKKHCFPFHLRFRFPFVFHSHCHHHHHKNQSHCHHHHHHHHHHKNHTHSEDMEENDQMEEQSESQIAGEARFLHGKGVHDHKPCEKGEEMMGFEEGEMKHQKKPTTAVGGWHAANVTDRQIQEIGIFSISEHNKEAKVDLQFVSVKQAAYQDVSGRKYSSVLIAKDHDVAADYGSIVYENLPKDVKKLIAFKKFQ</sequence>
<evidence type="ECO:0000256" key="2">
    <source>
        <dbReference type="ARBA" id="ARBA00022704"/>
    </source>
</evidence>